<reference evidence="1" key="1">
    <citation type="submission" date="2020-11" db="EMBL/GenBank/DDBJ databases">
        <authorList>
            <person name="Tran Van P."/>
        </authorList>
    </citation>
    <scope>NUCLEOTIDE SEQUENCE</scope>
</reference>
<proteinExistence type="predicted"/>
<evidence type="ECO:0000313" key="1">
    <source>
        <dbReference type="EMBL" id="CAD7435826.1"/>
    </source>
</evidence>
<organism evidence="1">
    <name type="scientific">Timema monikensis</name>
    <dbReference type="NCBI Taxonomy" id="170555"/>
    <lineage>
        <taxon>Eukaryota</taxon>
        <taxon>Metazoa</taxon>
        <taxon>Ecdysozoa</taxon>
        <taxon>Arthropoda</taxon>
        <taxon>Hexapoda</taxon>
        <taxon>Insecta</taxon>
        <taxon>Pterygota</taxon>
        <taxon>Neoptera</taxon>
        <taxon>Polyneoptera</taxon>
        <taxon>Phasmatodea</taxon>
        <taxon>Timematodea</taxon>
        <taxon>Timematoidea</taxon>
        <taxon>Timematidae</taxon>
        <taxon>Timema</taxon>
    </lineage>
</organism>
<name>A0A7R9EKR2_9NEOP</name>
<gene>
    <name evidence="1" type="ORF">TMSB3V08_LOCUS12472</name>
</gene>
<protein>
    <submittedName>
        <fullName evidence="1">Uncharacterized protein</fullName>
    </submittedName>
</protein>
<dbReference type="EMBL" id="OB803393">
    <property type="protein sequence ID" value="CAD7435826.1"/>
    <property type="molecule type" value="Genomic_DNA"/>
</dbReference>
<sequence>MRAERGDPTIPVTSPILVSGSENIVGSDYCQMKAVLFSVLFIAGLVTLSCAHHCNTVCATVRCISITSEECAKQGGVFKPRNPDPEAHPCVCCDSCTTSIGE</sequence>
<dbReference type="AlphaFoldDB" id="A0A7R9EKR2"/>
<accession>A0A7R9EKR2</accession>